<dbReference type="Proteomes" id="UP000798808">
    <property type="component" value="Unassembled WGS sequence"/>
</dbReference>
<accession>A0ABW9RW96</accession>
<reference evidence="2 3" key="1">
    <citation type="submission" date="2019-02" db="EMBL/GenBank/DDBJ databases">
        <authorList>
            <person name="Goldberg S.R."/>
            <person name="Haltli B.A."/>
            <person name="Correa H."/>
            <person name="Russell K.G."/>
        </authorList>
    </citation>
    <scope>NUCLEOTIDE SEQUENCE [LARGE SCALE GENOMIC DNA]</scope>
    <source>
        <strain evidence="2 3">JCM 16186</strain>
    </source>
</reference>
<name>A0ABW9RW96_9BACT</name>
<keyword evidence="1" id="KW-1133">Transmembrane helix</keyword>
<dbReference type="RefSeq" id="WP_155176030.1">
    <property type="nucleotide sequence ID" value="NZ_BAAAFL010000003.1"/>
</dbReference>
<dbReference type="EMBL" id="SMLW01000664">
    <property type="protein sequence ID" value="MTI28478.1"/>
    <property type="molecule type" value="Genomic_DNA"/>
</dbReference>
<keyword evidence="1" id="KW-0472">Membrane</keyword>
<feature type="transmembrane region" description="Helical" evidence="1">
    <location>
        <begin position="186"/>
        <end position="203"/>
    </location>
</feature>
<keyword evidence="3" id="KW-1185">Reference proteome</keyword>
<feature type="transmembrane region" description="Helical" evidence="1">
    <location>
        <begin position="209"/>
        <end position="229"/>
    </location>
</feature>
<evidence type="ECO:0000313" key="3">
    <source>
        <dbReference type="Proteomes" id="UP000798808"/>
    </source>
</evidence>
<feature type="transmembrane region" description="Helical" evidence="1">
    <location>
        <begin position="44"/>
        <end position="74"/>
    </location>
</feature>
<feature type="transmembrane region" description="Helical" evidence="1">
    <location>
        <begin position="241"/>
        <end position="261"/>
    </location>
</feature>
<evidence type="ECO:0008006" key="4">
    <source>
        <dbReference type="Google" id="ProtNLM"/>
    </source>
</evidence>
<protein>
    <recommendedName>
        <fullName evidence="4">Acyltransferase 3 domain-containing protein</fullName>
    </recommendedName>
</protein>
<sequence length="331" mass="39075">MPLWFWVLIILGIDVTHVWSTLFRTYLDKEEFQTHKKLLISAPLAGLLIFFALAFFSTALFWTILAYLAVYHFLKQQYGFMQIYRAKYGFINLKKRISDKTAIYIGMLYPVFYWHLNHDRHFNWFIDGDFLNVREFLNNIPLWSDSVLSIINQTGTLLYFGILAYWLYEEISIHQKHNLRFPWGKVLWVMTTAGNWYLGIIYFNSDLAFSLTNVVAHGVPYMALIFFYVEGKKQLKSKVTCYRVVINICLMISVIFVLAIGEEYLWDMFLFRENESFFSQLFSYPFPAIQTSLMQALALAMLSVPQVTHYILDGFIWKARTNPYVKTVILQ</sequence>
<evidence type="ECO:0000256" key="1">
    <source>
        <dbReference type="SAM" id="Phobius"/>
    </source>
</evidence>
<feature type="transmembrane region" description="Helical" evidence="1">
    <location>
        <begin position="147"/>
        <end position="166"/>
    </location>
</feature>
<gene>
    <name evidence="2" type="ORF">E1163_26210</name>
</gene>
<keyword evidence="1" id="KW-0812">Transmembrane</keyword>
<organism evidence="2 3">
    <name type="scientific">Fulvivirga kasyanovii</name>
    <dbReference type="NCBI Taxonomy" id="396812"/>
    <lineage>
        <taxon>Bacteria</taxon>
        <taxon>Pseudomonadati</taxon>
        <taxon>Bacteroidota</taxon>
        <taxon>Cytophagia</taxon>
        <taxon>Cytophagales</taxon>
        <taxon>Fulvivirgaceae</taxon>
        <taxon>Fulvivirga</taxon>
    </lineage>
</organism>
<comment type="caution">
    <text evidence="2">The sequence shown here is derived from an EMBL/GenBank/DDBJ whole genome shotgun (WGS) entry which is preliminary data.</text>
</comment>
<proteinExistence type="predicted"/>
<evidence type="ECO:0000313" key="2">
    <source>
        <dbReference type="EMBL" id="MTI28478.1"/>
    </source>
</evidence>